<evidence type="ECO:0000256" key="6">
    <source>
        <dbReference type="SAM" id="Phobius"/>
    </source>
</evidence>
<dbReference type="VEuPathDB" id="FungiDB:SPPG_07667"/>
<reference evidence="7 8" key="1">
    <citation type="submission" date="2009-08" db="EMBL/GenBank/DDBJ databases">
        <title>The Genome Sequence of Spizellomyces punctatus strain DAOM BR117.</title>
        <authorList>
            <consortium name="The Broad Institute Genome Sequencing Platform"/>
            <person name="Russ C."/>
            <person name="Cuomo C."/>
            <person name="Shea T."/>
            <person name="Young S.K."/>
            <person name="Zeng Q."/>
            <person name="Koehrsen M."/>
            <person name="Haas B."/>
            <person name="Borodovsky M."/>
            <person name="Guigo R."/>
            <person name="Alvarado L."/>
            <person name="Berlin A."/>
            <person name="Bochicchio J."/>
            <person name="Borenstein D."/>
            <person name="Chapman S."/>
            <person name="Chen Z."/>
            <person name="Engels R."/>
            <person name="Freedman E."/>
            <person name="Gellesch M."/>
            <person name="Goldberg J."/>
            <person name="Griggs A."/>
            <person name="Gujja S."/>
            <person name="Heiman D."/>
            <person name="Hepburn T."/>
            <person name="Howarth C."/>
            <person name="Jen D."/>
            <person name="Larson L."/>
            <person name="Lewis B."/>
            <person name="Mehta T."/>
            <person name="Park D."/>
            <person name="Pearson M."/>
            <person name="Roberts A."/>
            <person name="Saif S."/>
            <person name="Shenoy N."/>
            <person name="Sisk P."/>
            <person name="Stolte C."/>
            <person name="Sykes S."/>
            <person name="Thomson T."/>
            <person name="Walk T."/>
            <person name="White J."/>
            <person name="Yandava C."/>
            <person name="Burger G."/>
            <person name="Gray M.W."/>
            <person name="Holland P.W.H."/>
            <person name="King N."/>
            <person name="Lang F.B.F."/>
            <person name="Roger A.J."/>
            <person name="Ruiz-Trillo I."/>
            <person name="Lander E."/>
            <person name="Nusbaum C."/>
        </authorList>
    </citation>
    <scope>NUCLEOTIDE SEQUENCE [LARGE SCALE GENOMIC DNA]</scope>
    <source>
        <strain evidence="7 8">DAOM BR117</strain>
    </source>
</reference>
<evidence type="ECO:0000256" key="2">
    <source>
        <dbReference type="ARBA" id="ARBA00005587"/>
    </source>
</evidence>
<dbReference type="OrthoDB" id="2139011at2759"/>
<evidence type="ECO:0000256" key="5">
    <source>
        <dbReference type="ARBA" id="ARBA00023136"/>
    </source>
</evidence>
<dbReference type="InParanoid" id="A0A0L0H806"/>
<comment type="similarity">
    <text evidence="2">Belongs to the acetate uptake transporter (AceTr) (TC 2.A.96) family.</text>
</comment>
<dbReference type="InterPro" id="IPR051633">
    <property type="entry name" value="AceTr"/>
</dbReference>
<dbReference type="NCBIfam" id="NF038013">
    <property type="entry name" value="AceTr_1"/>
    <property type="match status" value="1"/>
</dbReference>
<dbReference type="eggNOG" id="ENOG502QUJS">
    <property type="taxonomic scope" value="Eukaryota"/>
</dbReference>
<evidence type="ECO:0008006" key="9">
    <source>
        <dbReference type="Google" id="ProtNLM"/>
    </source>
</evidence>
<comment type="subcellular location">
    <subcellularLocation>
        <location evidence="1">Membrane</location>
        <topology evidence="1">Multi-pass membrane protein</topology>
    </subcellularLocation>
</comment>
<evidence type="ECO:0000256" key="3">
    <source>
        <dbReference type="ARBA" id="ARBA00022692"/>
    </source>
</evidence>
<dbReference type="GO" id="GO:0005886">
    <property type="term" value="C:plasma membrane"/>
    <property type="evidence" value="ECO:0007669"/>
    <property type="project" value="TreeGrafter"/>
</dbReference>
<dbReference type="AlphaFoldDB" id="A0A0L0H806"/>
<dbReference type="PANTHER" id="PTHR31123:SF1">
    <property type="entry name" value="ACCUMULATION OF DYADS PROTEIN 2-RELATED"/>
    <property type="match status" value="1"/>
</dbReference>
<proteinExistence type="inferred from homology"/>
<feature type="transmembrane region" description="Helical" evidence="6">
    <location>
        <begin position="120"/>
        <end position="143"/>
    </location>
</feature>
<keyword evidence="3 6" id="KW-0812">Transmembrane</keyword>
<organism evidence="7 8">
    <name type="scientific">Spizellomyces punctatus (strain DAOM BR117)</name>
    <dbReference type="NCBI Taxonomy" id="645134"/>
    <lineage>
        <taxon>Eukaryota</taxon>
        <taxon>Fungi</taxon>
        <taxon>Fungi incertae sedis</taxon>
        <taxon>Chytridiomycota</taxon>
        <taxon>Chytridiomycota incertae sedis</taxon>
        <taxon>Chytridiomycetes</taxon>
        <taxon>Spizellomycetales</taxon>
        <taxon>Spizellomycetaceae</taxon>
        <taxon>Spizellomyces</taxon>
    </lineage>
</organism>
<dbReference type="PANTHER" id="PTHR31123">
    <property type="entry name" value="ACCUMULATION OF DYADS PROTEIN 2-RELATED"/>
    <property type="match status" value="1"/>
</dbReference>
<evidence type="ECO:0000256" key="4">
    <source>
        <dbReference type="ARBA" id="ARBA00022989"/>
    </source>
</evidence>
<feature type="transmembrane region" description="Helical" evidence="6">
    <location>
        <begin position="155"/>
        <end position="172"/>
    </location>
</feature>
<dbReference type="InterPro" id="IPR000791">
    <property type="entry name" value="Gpr1/Fun34/SatP-like"/>
</dbReference>
<feature type="transmembrane region" description="Helical" evidence="6">
    <location>
        <begin position="178"/>
        <end position="197"/>
    </location>
</feature>
<dbReference type="Pfam" id="PF01184">
    <property type="entry name" value="Gpr1_Fun34_YaaH"/>
    <property type="match status" value="1"/>
</dbReference>
<feature type="transmembrane region" description="Helical" evidence="6">
    <location>
        <begin position="209"/>
        <end position="227"/>
    </location>
</feature>
<keyword evidence="4 6" id="KW-1133">Transmembrane helix</keyword>
<dbReference type="STRING" id="645134.A0A0L0H806"/>
<evidence type="ECO:0000313" key="8">
    <source>
        <dbReference type="Proteomes" id="UP000053201"/>
    </source>
</evidence>
<dbReference type="GeneID" id="27690865"/>
<feature type="transmembrane region" description="Helical" evidence="6">
    <location>
        <begin position="61"/>
        <end position="82"/>
    </location>
</feature>
<dbReference type="FunCoup" id="A0A0L0H806">
    <property type="interactions" value="31"/>
</dbReference>
<feature type="transmembrane region" description="Helical" evidence="6">
    <location>
        <begin position="89"/>
        <end position="108"/>
    </location>
</feature>
<dbReference type="Proteomes" id="UP000053201">
    <property type="component" value="Unassembled WGS sequence"/>
</dbReference>
<dbReference type="RefSeq" id="XP_016604873.1">
    <property type="nucleotide sequence ID" value="XM_016755824.1"/>
</dbReference>
<protein>
    <recommendedName>
        <fullName evidence="9">GPR1/FUN34/yaaH family protein</fullName>
    </recommendedName>
</protein>
<dbReference type="OMA" id="AMHWAIS"/>
<dbReference type="EMBL" id="KQ257466">
    <property type="protein sequence ID" value="KNC96833.1"/>
    <property type="molecule type" value="Genomic_DNA"/>
</dbReference>
<gene>
    <name evidence="7" type="ORF">SPPG_07667</name>
</gene>
<keyword evidence="5 6" id="KW-0472">Membrane</keyword>
<name>A0A0L0H806_SPIPD</name>
<keyword evidence="8" id="KW-1185">Reference proteome</keyword>
<evidence type="ECO:0000313" key="7">
    <source>
        <dbReference type="EMBL" id="KNC96833.1"/>
    </source>
</evidence>
<dbReference type="GO" id="GO:0015123">
    <property type="term" value="F:acetate transmembrane transporter activity"/>
    <property type="evidence" value="ECO:0007669"/>
    <property type="project" value="TreeGrafter"/>
</dbReference>
<sequence length="256" mass="27834">MTDTMYNKANPRHDTIVEMDSNTLNRPYNFTHEQFEELLNRIAAPPPPPAPASGLGNPGPLGLGSFALTTFVLSCFNAGVFIDKRLEPVVLPLALFYGGIAQFAAGMWEFQTSNTFGATAFTSYGCFWMSFAAYVYLIVPTLAASSLNVSDATGLYLLGWTVFTVYMTFAAYRVSKAVFSVFFFLSMTFLLLTIGALAPSEGTTRAGGWFGLITAFCAWYSSAAVVINTAHGKEVLPVGAYVHQKARPNMTEDLKV</sequence>
<accession>A0A0L0H806</accession>
<evidence type="ECO:0000256" key="1">
    <source>
        <dbReference type="ARBA" id="ARBA00004141"/>
    </source>
</evidence>